<protein>
    <submittedName>
        <fullName evidence="2">DUF4329 domain-containing protein</fullName>
    </submittedName>
</protein>
<evidence type="ECO:0000259" key="1">
    <source>
        <dbReference type="Pfam" id="PF14220"/>
    </source>
</evidence>
<proteinExistence type="predicted"/>
<dbReference type="EMBL" id="CP081295">
    <property type="protein sequence ID" value="QZD89837.1"/>
    <property type="molecule type" value="Genomic_DNA"/>
</dbReference>
<reference evidence="2 3" key="1">
    <citation type="submission" date="2021-08" db="EMBL/GenBank/DDBJ databases">
        <title>Comparative Genomics Analysis of the Genus Qipengyuania Reveals Extensive Genetic Diversity and Metabolic Versatility, Including the Description of Fifteen Novel Species.</title>
        <authorList>
            <person name="Liu Y."/>
        </authorList>
    </citation>
    <scope>NUCLEOTIDE SEQUENCE [LARGE SCALE GENOMIC DNA]</scope>
    <source>
        <strain evidence="2 3">1NDH13</strain>
    </source>
</reference>
<sequence>MRISAAHPAVYALCAVAFAAIVYAQLTRERAPARERVVSTSALTDYARATLAEIQPRSIANNQEYCGVIFEDEEGNLQTSKIYAGERAACALDWGVPLGYHVVASFHSHGGFDTQYASEIPSSLDLATDIDARIDGFVGTPGGRIWHNRWQDEATELACGEACLPVDPRYEAFKRSSGQRFNIARRYSMDELNSLFGVEGA</sequence>
<dbReference type="SUPFAM" id="SSF102712">
    <property type="entry name" value="JAB1/MPN domain"/>
    <property type="match status" value="1"/>
</dbReference>
<name>A0ABX8ZLJ0_9SPHN</name>
<feature type="domain" description="DUF4329" evidence="1">
    <location>
        <begin position="45"/>
        <end position="159"/>
    </location>
</feature>
<dbReference type="Pfam" id="PF14220">
    <property type="entry name" value="DUF4329"/>
    <property type="match status" value="1"/>
</dbReference>
<accession>A0ABX8ZLJ0</accession>
<dbReference type="InterPro" id="IPR025479">
    <property type="entry name" value="DUF4329"/>
</dbReference>
<evidence type="ECO:0000313" key="3">
    <source>
        <dbReference type="Proteomes" id="UP000824281"/>
    </source>
</evidence>
<organism evidence="2 3">
    <name type="scientific">Qipengyuania aurantiaca</name>
    <dbReference type="NCBI Taxonomy" id="2867233"/>
    <lineage>
        <taxon>Bacteria</taxon>
        <taxon>Pseudomonadati</taxon>
        <taxon>Pseudomonadota</taxon>
        <taxon>Alphaproteobacteria</taxon>
        <taxon>Sphingomonadales</taxon>
        <taxon>Erythrobacteraceae</taxon>
        <taxon>Qipengyuania</taxon>
    </lineage>
</organism>
<keyword evidence="3" id="KW-1185">Reference proteome</keyword>
<dbReference type="Proteomes" id="UP000824281">
    <property type="component" value="Chromosome"/>
</dbReference>
<dbReference type="RefSeq" id="WP_221425314.1">
    <property type="nucleotide sequence ID" value="NZ_CP081295.1"/>
</dbReference>
<gene>
    <name evidence="2" type="ORF">K3148_13745</name>
</gene>
<evidence type="ECO:0000313" key="2">
    <source>
        <dbReference type="EMBL" id="QZD89837.1"/>
    </source>
</evidence>